<dbReference type="Pfam" id="PF09416">
    <property type="entry name" value="UPF1_Zn_bind"/>
    <property type="match status" value="1"/>
</dbReference>
<dbReference type="GO" id="GO:0000184">
    <property type="term" value="P:nuclear-transcribed mRNA catabolic process, nonsense-mediated decay"/>
    <property type="evidence" value="ECO:0007669"/>
    <property type="project" value="InterPro"/>
</dbReference>
<protein>
    <submittedName>
        <fullName evidence="3">UPF1 Zn bind domain containing protein</fullName>
    </submittedName>
</protein>
<dbReference type="GO" id="GO:0005737">
    <property type="term" value="C:cytoplasm"/>
    <property type="evidence" value="ECO:0007669"/>
    <property type="project" value="InterPro"/>
</dbReference>
<feature type="compositionally biased region" description="Acidic residues" evidence="1">
    <location>
        <begin position="152"/>
        <end position="163"/>
    </location>
</feature>
<evidence type="ECO:0000259" key="2">
    <source>
        <dbReference type="Pfam" id="PF09416"/>
    </source>
</evidence>
<dbReference type="EMBL" id="HG806887">
    <property type="protein sequence ID" value="CDW60097.1"/>
    <property type="molecule type" value="Genomic_DNA"/>
</dbReference>
<gene>
    <name evidence="3" type="ORF">TTRE_0000844901</name>
</gene>
<evidence type="ECO:0000313" key="4">
    <source>
        <dbReference type="Proteomes" id="UP000030665"/>
    </source>
</evidence>
<dbReference type="GO" id="GO:0005524">
    <property type="term" value="F:ATP binding"/>
    <property type="evidence" value="ECO:0007669"/>
    <property type="project" value="InterPro"/>
</dbReference>
<name>A0A077ZI73_TRITR</name>
<accession>A0A077ZI73</accession>
<reference evidence="3" key="2">
    <citation type="submission" date="2014-03" db="EMBL/GenBank/DDBJ databases">
        <title>The whipworm genome and dual-species transcriptomics of an intimate host-pathogen interaction.</title>
        <authorList>
            <person name="Foth B.J."/>
            <person name="Tsai I.J."/>
            <person name="Reid A.J."/>
            <person name="Bancroft A.J."/>
            <person name="Nichol S."/>
            <person name="Tracey A."/>
            <person name="Holroyd N."/>
            <person name="Cotton J.A."/>
            <person name="Stanley E.J."/>
            <person name="Zarowiecki M."/>
            <person name="Liu J.Z."/>
            <person name="Huckvale T."/>
            <person name="Cooper P.J."/>
            <person name="Grencis R.K."/>
            <person name="Berriman M."/>
        </authorList>
    </citation>
    <scope>NUCLEOTIDE SEQUENCE [LARGE SCALE GENOMIC DNA]</scope>
</reference>
<evidence type="ECO:0000313" key="3">
    <source>
        <dbReference type="EMBL" id="CDW60097.1"/>
    </source>
</evidence>
<dbReference type="GO" id="GO:0003723">
    <property type="term" value="F:RNA binding"/>
    <property type="evidence" value="ECO:0007669"/>
    <property type="project" value="InterPro"/>
</dbReference>
<dbReference type="GO" id="GO:0003724">
    <property type="term" value="F:RNA helicase activity"/>
    <property type="evidence" value="ECO:0007669"/>
    <property type="project" value="InterPro"/>
</dbReference>
<dbReference type="AlphaFoldDB" id="A0A077ZI73"/>
<sequence>MSDYDRYESCAPASTSSYDGEGRIPFIGATQDSDYDYDFTIPSQMDLSQTDARVEGRASPNQSQPLDSAAVRGDRKAAKPHVAVNLPEHACRYCGIYDPKEGGHWKPLIQDRAFLTWLVKMPSVTEQMKARQVTPLQMNRLEEFWKEKPDATLEDIENPSIDEEPQRVSIK</sequence>
<dbReference type="STRING" id="36087.A0A077ZI73"/>
<dbReference type="GO" id="GO:0008270">
    <property type="term" value="F:zinc ion binding"/>
    <property type="evidence" value="ECO:0007669"/>
    <property type="project" value="InterPro"/>
</dbReference>
<feature type="region of interest" description="Disordered" evidence="1">
    <location>
        <begin position="46"/>
        <end position="78"/>
    </location>
</feature>
<proteinExistence type="predicted"/>
<keyword evidence="4" id="KW-1185">Reference proteome</keyword>
<dbReference type="InterPro" id="IPR018999">
    <property type="entry name" value="UPF1_CH/ZBD"/>
</dbReference>
<evidence type="ECO:0000256" key="1">
    <source>
        <dbReference type="SAM" id="MobiDB-lite"/>
    </source>
</evidence>
<feature type="domain" description="Upf1" evidence="2">
    <location>
        <begin position="104"/>
        <end position="147"/>
    </location>
</feature>
<organism evidence="3 4">
    <name type="scientific">Trichuris trichiura</name>
    <name type="common">Whipworm</name>
    <name type="synonym">Trichocephalus trichiurus</name>
    <dbReference type="NCBI Taxonomy" id="36087"/>
    <lineage>
        <taxon>Eukaryota</taxon>
        <taxon>Metazoa</taxon>
        <taxon>Ecdysozoa</taxon>
        <taxon>Nematoda</taxon>
        <taxon>Enoplea</taxon>
        <taxon>Dorylaimia</taxon>
        <taxon>Trichinellida</taxon>
        <taxon>Trichuridae</taxon>
        <taxon>Trichuris</taxon>
    </lineage>
</organism>
<feature type="region of interest" description="Disordered" evidence="1">
    <location>
        <begin position="1"/>
        <end position="32"/>
    </location>
</feature>
<dbReference type="OrthoDB" id="6513042at2759"/>
<reference evidence="3" key="1">
    <citation type="submission" date="2014-01" db="EMBL/GenBank/DDBJ databases">
        <authorList>
            <person name="Aslett M."/>
        </authorList>
    </citation>
    <scope>NUCLEOTIDE SEQUENCE</scope>
</reference>
<dbReference type="Proteomes" id="UP000030665">
    <property type="component" value="Unassembled WGS sequence"/>
</dbReference>
<feature type="region of interest" description="Disordered" evidence="1">
    <location>
        <begin position="151"/>
        <end position="171"/>
    </location>
</feature>